<dbReference type="PANTHER" id="PTHR12110:SF53">
    <property type="entry name" value="BLR5974 PROTEIN"/>
    <property type="match status" value="1"/>
</dbReference>
<dbReference type="InterPro" id="IPR036237">
    <property type="entry name" value="Xyl_isomerase-like_sf"/>
</dbReference>
<dbReference type="EMBL" id="FOLQ01000001">
    <property type="protein sequence ID" value="SFC02859.1"/>
    <property type="molecule type" value="Genomic_DNA"/>
</dbReference>
<evidence type="ECO:0000313" key="3">
    <source>
        <dbReference type="Proteomes" id="UP000198598"/>
    </source>
</evidence>
<proteinExistence type="predicted"/>
<dbReference type="Pfam" id="PF01261">
    <property type="entry name" value="AP_endonuc_2"/>
    <property type="match status" value="1"/>
</dbReference>
<protein>
    <submittedName>
        <fullName evidence="2">Sugar phosphate isomerase/epimerase</fullName>
    </submittedName>
</protein>
<dbReference type="GO" id="GO:0016853">
    <property type="term" value="F:isomerase activity"/>
    <property type="evidence" value="ECO:0007669"/>
    <property type="project" value="UniProtKB-KW"/>
</dbReference>
<organism evidence="2 3">
    <name type="scientific">Spirosoma endophyticum</name>
    <dbReference type="NCBI Taxonomy" id="662367"/>
    <lineage>
        <taxon>Bacteria</taxon>
        <taxon>Pseudomonadati</taxon>
        <taxon>Bacteroidota</taxon>
        <taxon>Cytophagia</taxon>
        <taxon>Cytophagales</taxon>
        <taxon>Cytophagaceae</taxon>
        <taxon>Spirosoma</taxon>
    </lineage>
</organism>
<accession>A0A1I1FTH4</accession>
<dbReference type="STRING" id="662367.SAMN05216167_101310"/>
<evidence type="ECO:0000259" key="1">
    <source>
        <dbReference type="Pfam" id="PF01261"/>
    </source>
</evidence>
<dbReference type="RefSeq" id="WP_093822696.1">
    <property type="nucleotide sequence ID" value="NZ_FOLQ01000001.1"/>
</dbReference>
<gene>
    <name evidence="2" type="ORF">SAMN05216167_101310</name>
</gene>
<dbReference type="PANTHER" id="PTHR12110">
    <property type="entry name" value="HYDROXYPYRUVATE ISOMERASE"/>
    <property type="match status" value="1"/>
</dbReference>
<reference evidence="2 3" key="1">
    <citation type="submission" date="2016-10" db="EMBL/GenBank/DDBJ databases">
        <authorList>
            <person name="de Groot N.N."/>
        </authorList>
    </citation>
    <scope>NUCLEOTIDE SEQUENCE [LARGE SCALE GENOMIC DNA]</scope>
    <source>
        <strain evidence="2 3">DSM 26130</strain>
    </source>
</reference>
<keyword evidence="3" id="KW-1185">Reference proteome</keyword>
<name>A0A1I1FTH4_9BACT</name>
<feature type="domain" description="Xylose isomerase-like TIM barrel" evidence="1">
    <location>
        <begin position="62"/>
        <end position="280"/>
    </location>
</feature>
<evidence type="ECO:0000313" key="2">
    <source>
        <dbReference type="EMBL" id="SFC02859.1"/>
    </source>
</evidence>
<dbReference type="OrthoDB" id="256906at2"/>
<dbReference type="InterPro" id="IPR013022">
    <property type="entry name" value="Xyl_isomerase-like_TIM-brl"/>
</dbReference>
<dbReference type="Proteomes" id="UP000198598">
    <property type="component" value="Unassembled WGS sequence"/>
</dbReference>
<dbReference type="Gene3D" id="3.20.20.150">
    <property type="entry name" value="Divalent-metal-dependent TIM barrel enzymes"/>
    <property type="match status" value="1"/>
</dbReference>
<sequence>MDRRDFLQKTTAGALALSFPTVPDFLADKRMGIVVHSYWSRWNSKVDSKKYPAFTNAIELLDHCHQLGAGGVQVIVNGWSTDFAKKVRDEREKLGLYLEGSIGLPKKAEDMPKFEQDVANAREAGAQVLRTVCSTGRRYETYHSPEAFEDLKKSALTSLQLAEPVLRRHKVKLGIENHKDWLAPDLVNLLKQVNSEWIGVTLDFGNSMALLEDPMQVVQTLAPYVFSTHVKDMAVEEYPNGFLLSEVPMGKGMLDLPKMVELCRKHNPVGTFSLEMITRDPLEIPCLTNAYWETFRAMPAPELARMLRTVREHTYSGGLPRVSQLTPEAKLALEEENIVACLNYSKEKLGMK</sequence>
<dbReference type="SUPFAM" id="SSF51658">
    <property type="entry name" value="Xylose isomerase-like"/>
    <property type="match status" value="1"/>
</dbReference>
<dbReference type="InterPro" id="IPR050312">
    <property type="entry name" value="IolE/XylAMocC-like"/>
</dbReference>
<dbReference type="AlphaFoldDB" id="A0A1I1FTH4"/>
<keyword evidence="2" id="KW-0413">Isomerase</keyword>